<dbReference type="GeneID" id="5127849"/>
<dbReference type="KEGG" id="pgu:PGUG_02192"/>
<keyword evidence="3" id="KW-1185">Reference proteome</keyword>
<dbReference type="OrthoDB" id="3995760at2759"/>
<dbReference type="HOGENOM" id="CLU_347134_0_0_1"/>
<name>A5DFZ1_PICGU</name>
<evidence type="ECO:0000313" key="3">
    <source>
        <dbReference type="Proteomes" id="UP000001997"/>
    </source>
</evidence>
<feature type="region of interest" description="Disordered" evidence="1">
    <location>
        <begin position="274"/>
        <end position="341"/>
    </location>
</feature>
<reference evidence="2 3" key="1">
    <citation type="journal article" date="2009" name="Nature">
        <title>Evolution of pathogenicity and sexual reproduction in eight Candida genomes.</title>
        <authorList>
            <person name="Butler G."/>
            <person name="Rasmussen M.D."/>
            <person name="Lin M.F."/>
            <person name="Santos M.A."/>
            <person name="Sakthikumar S."/>
            <person name="Munro C.A."/>
            <person name="Rheinbay E."/>
            <person name="Grabherr M."/>
            <person name="Forche A."/>
            <person name="Reedy J.L."/>
            <person name="Agrafioti I."/>
            <person name="Arnaud M.B."/>
            <person name="Bates S."/>
            <person name="Brown A.J."/>
            <person name="Brunke S."/>
            <person name="Costanzo M.C."/>
            <person name="Fitzpatrick D.A."/>
            <person name="de Groot P.W."/>
            <person name="Harris D."/>
            <person name="Hoyer L.L."/>
            <person name="Hube B."/>
            <person name="Klis F.M."/>
            <person name="Kodira C."/>
            <person name="Lennard N."/>
            <person name="Logue M.E."/>
            <person name="Martin R."/>
            <person name="Neiman A.M."/>
            <person name="Nikolaou E."/>
            <person name="Quail M.A."/>
            <person name="Quinn J."/>
            <person name="Santos M.C."/>
            <person name="Schmitzberger F.F."/>
            <person name="Sherlock G."/>
            <person name="Shah P."/>
            <person name="Silverstein K.A."/>
            <person name="Skrzypek M.S."/>
            <person name="Soll D."/>
            <person name="Staggs R."/>
            <person name="Stansfield I."/>
            <person name="Stumpf M.P."/>
            <person name="Sudbery P.E."/>
            <person name="Srikantha T."/>
            <person name="Zeng Q."/>
            <person name="Berman J."/>
            <person name="Berriman M."/>
            <person name="Heitman J."/>
            <person name="Gow N.A."/>
            <person name="Lorenz M.C."/>
            <person name="Birren B.W."/>
            <person name="Kellis M."/>
            <person name="Cuomo C.A."/>
        </authorList>
    </citation>
    <scope>NUCLEOTIDE SEQUENCE [LARGE SCALE GENOMIC DNA]</scope>
    <source>
        <strain evidence="3">ATCC 6260 / CBS 566 / DSM 6381 / JCM 1539 / NBRC 10279 / NRRL Y-324</strain>
    </source>
</reference>
<feature type="compositionally biased region" description="Polar residues" evidence="1">
    <location>
        <begin position="73"/>
        <end position="92"/>
    </location>
</feature>
<dbReference type="InParanoid" id="A5DFZ1"/>
<dbReference type="OMA" id="SPEPDCK"/>
<gene>
    <name evidence="2" type="ORF">PGUG_02192</name>
</gene>
<protein>
    <submittedName>
        <fullName evidence="2">Uncharacterized protein</fullName>
    </submittedName>
</protein>
<proteinExistence type="predicted"/>
<dbReference type="Proteomes" id="UP000001997">
    <property type="component" value="Unassembled WGS sequence"/>
</dbReference>
<sequence length="705" mass="80958">MRKNQLIDRESGHARHVGTFVVCARPRAPMHRRCLTPKQTTRLTGLLDMSENDITVVTQAVSSSPATPRPLSEAQSLLSAQKTRSKTSNGSFNNQDNKNNIMNDYKNLERQCADLLLRNRRLANDYEHSQRDVAAKNHTITCQTDSIRRLESGVRELRNELSRTKEFYENQIFYYKDLVSQLQVRLKKMSSEVARLTSDDATSLRAEYDRLVKDFKVLQSNFELEQNSKMALMDQLEFLTRENEMLVNQSQLDNNKNQDVDDDANDSIVHYTHVEDDPDVSNDTWDDSEGEQVSHLDQSSPVKLGEFPDLDKNRVPSLEHNPNFQFPPSPDPNAKKRQSLPAQLRSDTEFVLSPLKLANNNSSTYFDDDSVTQLNQPTHRYSASKPNHSRYNSHDILAIKVEFEPEGAQRVSSAPVKDNGVIESIEEEESANVRGSAFRALTSSSNRNSLLSSRDSVSVILDNDLTKQEITKLKFELQSLRLHNEKLLSYIGFELQKQKKNIRKLSSKSSLRGLNKRFEYSDAKLIEKSKDLLIHKKRVLRSVSVNPILSKFHEDSSRRFGMLHKGLLNEFPFISSDEDDYGFMNHNDLYSQRVFSSALNSYFNFDEDFHVPKKHKSQLFHRNSSFDDVSDSEDDTTEDDWEDIPEEEAEDIGIFSHIKYLLMGSAMKRKDIAVDDGLKYKFLSIAFAIMILGIRFSHDQPQHLQ</sequence>
<dbReference type="RefSeq" id="XP_001486521.2">
    <property type="nucleotide sequence ID" value="XM_001486471.1"/>
</dbReference>
<organism evidence="2 3">
    <name type="scientific">Meyerozyma guilliermondii (strain ATCC 6260 / CBS 566 / DSM 6381 / JCM 1539 / NBRC 10279 / NRRL Y-324)</name>
    <name type="common">Yeast</name>
    <name type="synonym">Candida guilliermondii</name>
    <dbReference type="NCBI Taxonomy" id="294746"/>
    <lineage>
        <taxon>Eukaryota</taxon>
        <taxon>Fungi</taxon>
        <taxon>Dikarya</taxon>
        <taxon>Ascomycota</taxon>
        <taxon>Saccharomycotina</taxon>
        <taxon>Pichiomycetes</taxon>
        <taxon>Debaryomycetaceae</taxon>
        <taxon>Meyerozyma</taxon>
    </lineage>
</organism>
<feature type="region of interest" description="Disordered" evidence="1">
    <location>
        <begin position="61"/>
        <end position="100"/>
    </location>
</feature>
<evidence type="ECO:0000256" key="1">
    <source>
        <dbReference type="SAM" id="MobiDB-lite"/>
    </source>
</evidence>
<dbReference type="EMBL" id="CH408156">
    <property type="protein sequence ID" value="EDK38094.2"/>
    <property type="molecule type" value="Genomic_DNA"/>
</dbReference>
<dbReference type="VEuPathDB" id="FungiDB:PGUG_02192"/>
<dbReference type="STRING" id="294746.A5DFZ1"/>
<feature type="compositionally biased region" description="Acidic residues" evidence="1">
    <location>
        <begin position="276"/>
        <end position="290"/>
    </location>
</feature>
<dbReference type="AlphaFoldDB" id="A5DFZ1"/>
<evidence type="ECO:0000313" key="2">
    <source>
        <dbReference type="EMBL" id="EDK38094.2"/>
    </source>
</evidence>
<dbReference type="eggNOG" id="ENOG502SBJF">
    <property type="taxonomic scope" value="Eukaryota"/>
</dbReference>
<accession>A5DFZ1</accession>